<evidence type="ECO:0000256" key="2">
    <source>
        <dbReference type="ARBA" id="ARBA00022801"/>
    </source>
</evidence>
<evidence type="ECO:0000256" key="1">
    <source>
        <dbReference type="ARBA" id="ARBA00022723"/>
    </source>
</evidence>
<keyword evidence="3" id="KW-0460">Magnesium</keyword>
<protein>
    <submittedName>
        <fullName evidence="4">Haloacid dehalogenase</fullName>
    </submittedName>
</protein>
<reference evidence="4" key="1">
    <citation type="journal article" date="2014" name="Int. J. Syst. Evol. Microbiol.">
        <title>Complete genome sequence of Corynebacterium casei LMG S-19264T (=DSM 44701T), isolated from a smear-ripened cheese.</title>
        <authorList>
            <consortium name="US DOE Joint Genome Institute (JGI-PGF)"/>
            <person name="Walter F."/>
            <person name="Albersmeier A."/>
            <person name="Kalinowski J."/>
            <person name="Ruckert C."/>
        </authorList>
    </citation>
    <scope>NUCLEOTIDE SEQUENCE</scope>
    <source>
        <strain evidence="4">KCTC 12870</strain>
    </source>
</reference>
<keyword evidence="2" id="KW-0378">Hydrolase</keyword>
<organism evidence="4 5">
    <name type="scientific">Cerasicoccus arenae</name>
    <dbReference type="NCBI Taxonomy" id="424488"/>
    <lineage>
        <taxon>Bacteria</taxon>
        <taxon>Pseudomonadati</taxon>
        <taxon>Verrucomicrobiota</taxon>
        <taxon>Opitutia</taxon>
        <taxon>Puniceicoccales</taxon>
        <taxon>Cerasicoccaceae</taxon>
        <taxon>Cerasicoccus</taxon>
    </lineage>
</organism>
<dbReference type="PANTHER" id="PTHR46470">
    <property type="entry name" value="N-ACYLNEURAMINATE-9-PHOSPHATASE"/>
    <property type="match status" value="1"/>
</dbReference>
<name>A0A8J3GD12_9BACT</name>
<evidence type="ECO:0000313" key="5">
    <source>
        <dbReference type="Proteomes" id="UP000642829"/>
    </source>
</evidence>
<dbReference type="GO" id="GO:0016791">
    <property type="term" value="F:phosphatase activity"/>
    <property type="evidence" value="ECO:0007669"/>
    <property type="project" value="TreeGrafter"/>
</dbReference>
<comment type="caution">
    <text evidence="4">The sequence shown here is derived from an EMBL/GenBank/DDBJ whole genome shotgun (WGS) entry which is preliminary data.</text>
</comment>
<dbReference type="EMBL" id="BMXG01000011">
    <property type="protein sequence ID" value="GHC03157.1"/>
    <property type="molecule type" value="Genomic_DNA"/>
</dbReference>
<gene>
    <name evidence="4" type="ORF">GCM10007047_19640</name>
</gene>
<dbReference type="Proteomes" id="UP000642829">
    <property type="component" value="Unassembled WGS sequence"/>
</dbReference>
<dbReference type="PANTHER" id="PTHR46470:SF2">
    <property type="entry name" value="GLYCERALDEHYDE 3-PHOSPHATE PHOSPHATASE"/>
    <property type="match status" value="1"/>
</dbReference>
<dbReference type="SUPFAM" id="SSF56784">
    <property type="entry name" value="HAD-like"/>
    <property type="match status" value="1"/>
</dbReference>
<dbReference type="AlphaFoldDB" id="A0A8J3GD12"/>
<dbReference type="InterPro" id="IPR041492">
    <property type="entry name" value="HAD_2"/>
</dbReference>
<evidence type="ECO:0000256" key="3">
    <source>
        <dbReference type="ARBA" id="ARBA00022842"/>
    </source>
</evidence>
<sequence>MDAMSNNIRHIIFDWGDTLMKDDASRNQAMYLWPEVCAVDGAETALKELSDHYILSVATNATESDAEMVMKALNRVNLGNYISSIFTGKTIGMKKSEIEFWKFIESDLQEAPDNILVIGDSFESDVATSTSAGFQAFWFNPHSQEKRSGERYQTIHHLSEIKPKIE</sequence>
<dbReference type="GO" id="GO:0046872">
    <property type="term" value="F:metal ion binding"/>
    <property type="evidence" value="ECO:0007669"/>
    <property type="project" value="UniProtKB-KW"/>
</dbReference>
<evidence type="ECO:0000313" key="4">
    <source>
        <dbReference type="EMBL" id="GHC03157.1"/>
    </source>
</evidence>
<accession>A0A8J3GD12</accession>
<dbReference type="Gene3D" id="3.40.50.1000">
    <property type="entry name" value="HAD superfamily/HAD-like"/>
    <property type="match status" value="1"/>
</dbReference>
<keyword evidence="5" id="KW-1185">Reference proteome</keyword>
<reference evidence="4" key="2">
    <citation type="submission" date="2020-09" db="EMBL/GenBank/DDBJ databases">
        <authorList>
            <person name="Sun Q."/>
            <person name="Kim S."/>
        </authorList>
    </citation>
    <scope>NUCLEOTIDE SEQUENCE</scope>
    <source>
        <strain evidence="4">KCTC 12870</strain>
    </source>
</reference>
<dbReference type="InterPro" id="IPR036412">
    <property type="entry name" value="HAD-like_sf"/>
</dbReference>
<keyword evidence="1" id="KW-0479">Metal-binding</keyword>
<dbReference type="InterPro" id="IPR051400">
    <property type="entry name" value="HAD-like_hydrolase"/>
</dbReference>
<proteinExistence type="predicted"/>
<dbReference type="InterPro" id="IPR023214">
    <property type="entry name" value="HAD_sf"/>
</dbReference>
<dbReference type="Pfam" id="PF13419">
    <property type="entry name" value="HAD_2"/>
    <property type="match status" value="1"/>
</dbReference>